<evidence type="ECO:0000256" key="1">
    <source>
        <dbReference type="ARBA" id="ARBA00004651"/>
    </source>
</evidence>
<feature type="transmembrane region" description="Helical" evidence="8">
    <location>
        <begin position="9"/>
        <end position="30"/>
    </location>
</feature>
<dbReference type="InterPro" id="IPR002549">
    <property type="entry name" value="AI-2E-like"/>
</dbReference>
<keyword evidence="5 8" id="KW-0812">Transmembrane</keyword>
<keyword evidence="4" id="KW-1003">Cell membrane</keyword>
<evidence type="ECO:0000256" key="3">
    <source>
        <dbReference type="ARBA" id="ARBA00022448"/>
    </source>
</evidence>
<comment type="similarity">
    <text evidence="2">Belongs to the autoinducer-2 exporter (AI-2E) (TC 2.A.86) family.</text>
</comment>
<evidence type="ECO:0000256" key="5">
    <source>
        <dbReference type="ARBA" id="ARBA00022692"/>
    </source>
</evidence>
<feature type="transmembrane region" description="Helical" evidence="8">
    <location>
        <begin position="36"/>
        <end position="58"/>
    </location>
</feature>
<evidence type="ECO:0000313" key="10">
    <source>
        <dbReference type="Proteomes" id="UP000774000"/>
    </source>
</evidence>
<feature type="transmembrane region" description="Helical" evidence="8">
    <location>
        <begin position="251"/>
        <end position="270"/>
    </location>
</feature>
<dbReference type="Proteomes" id="UP000774000">
    <property type="component" value="Unassembled WGS sequence"/>
</dbReference>
<dbReference type="PANTHER" id="PTHR21716">
    <property type="entry name" value="TRANSMEMBRANE PROTEIN"/>
    <property type="match status" value="1"/>
</dbReference>
<dbReference type="GO" id="GO:0055085">
    <property type="term" value="P:transmembrane transport"/>
    <property type="evidence" value="ECO:0007669"/>
    <property type="project" value="TreeGrafter"/>
</dbReference>
<reference evidence="9" key="1">
    <citation type="submission" date="2021-01" db="EMBL/GenBank/DDBJ databases">
        <title>Genomic Encyclopedia of Type Strains, Phase IV (KMG-IV): sequencing the most valuable type-strain genomes for metagenomic binning, comparative biology and taxonomic classification.</title>
        <authorList>
            <person name="Goeker M."/>
        </authorList>
    </citation>
    <scope>NUCLEOTIDE SEQUENCE</scope>
    <source>
        <strain evidence="9">DSM 23230</strain>
    </source>
</reference>
<feature type="transmembrane region" description="Helical" evidence="8">
    <location>
        <begin position="70"/>
        <end position="95"/>
    </location>
</feature>
<evidence type="ECO:0000256" key="2">
    <source>
        <dbReference type="ARBA" id="ARBA00009773"/>
    </source>
</evidence>
<evidence type="ECO:0000256" key="7">
    <source>
        <dbReference type="ARBA" id="ARBA00023136"/>
    </source>
</evidence>
<evidence type="ECO:0000256" key="4">
    <source>
        <dbReference type="ARBA" id="ARBA00022475"/>
    </source>
</evidence>
<gene>
    <name evidence="9" type="ORF">JOC47_000042</name>
</gene>
<dbReference type="AlphaFoldDB" id="A0A939BNG8"/>
<keyword evidence="7 8" id="KW-0472">Membrane</keyword>
<protein>
    <submittedName>
        <fullName evidence="9">PurR-regulated permease PerM</fullName>
    </submittedName>
</protein>
<comment type="subcellular location">
    <subcellularLocation>
        <location evidence="1">Cell membrane</location>
        <topology evidence="1">Multi-pass membrane protein</topology>
    </subcellularLocation>
</comment>
<evidence type="ECO:0000256" key="6">
    <source>
        <dbReference type="ARBA" id="ARBA00022989"/>
    </source>
</evidence>
<organism evidence="9 10">
    <name type="scientific">Halanaerobacter jeridensis</name>
    <dbReference type="NCBI Taxonomy" id="706427"/>
    <lineage>
        <taxon>Bacteria</taxon>
        <taxon>Bacillati</taxon>
        <taxon>Bacillota</taxon>
        <taxon>Clostridia</taxon>
        <taxon>Halanaerobiales</taxon>
        <taxon>Halobacteroidaceae</taxon>
        <taxon>Halanaerobacter</taxon>
    </lineage>
</organism>
<proteinExistence type="inferred from homology"/>
<evidence type="ECO:0000256" key="8">
    <source>
        <dbReference type="SAM" id="Phobius"/>
    </source>
</evidence>
<evidence type="ECO:0000313" key="9">
    <source>
        <dbReference type="EMBL" id="MBM7555218.1"/>
    </source>
</evidence>
<dbReference type="GO" id="GO:0005886">
    <property type="term" value="C:plasma membrane"/>
    <property type="evidence" value="ECO:0007669"/>
    <property type="project" value="UniProtKB-SubCell"/>
</dbReference>
<feature type="transmembrane region" description="Helical" evidence="8">
    <location>
        <begin position="223"/>
        <end position="245"/>
    </location>
</feature>
<keyword evidence="6 8" id="KW-1133">Transmembrane helix</keyword>
<dbReference type="Pfam" id="PF01594">
    <property type="entry name" value="AI-2E_transport"/>
    <property type="match status" value="1"/>
</dbReference>
<feature type="transmembrane region" description="Helical" evidence="8">
    <location>
        <begin position="320"/>
        <end position="347"/>
    </location>
</feature>
<keyword evidence="10" id="KW-1185">Reference proteome</keyword>
<sequence>MFKGKFFKITYGIILVLVIIFLSGQVPYIMEPLSTVLSIIIVPLLLGGFFYYLLRPIVRFFTSKFKNKTVAVVVTCLLVIVFIAMIIFFGGSIIYNQIKELISYFSNNYELSYQETKESFNQMIEASNGRLDFLNKFNFQERISDFFQKVLAKISGYNYVGTFSSLTNLGTIAILIPFVIFYLLKDDKKIHKFLSVMLTRFSKWEKEDIDELLVKIDKVLADYIGSQLIVAIILGIIMFLGYLIISLPNAFALALIAMVTSLIPILGPTIGILPALFIALTIDFLMMVKVILVLSIAQYLEGNLVRPLAQGNKLDIHPLIILFIVLISVLLFGVLGALFAVPVYAVLREVIRTLVDFDIE</sequence>
<feature type="transmembrane region" description="Helical" evidence="8">
    <location>
        <begin position="277"/>
        <end position="300"/>
    </location>
</feature>
<comment type="caution">
    <text evidence="9">The sequence shown here is derived from an EMBL/GenBank/DDBJ whole genome shotgun (WGS) entry which is preliminary data.</text>
</comment>
<keyword evidence="3" id="KW-0813">Transport</keyword>
<dbReference type="EMBL" id="JAFBDQ010000001">
    <property type="protein sequence ID" value="MBM7555218.1"/>
    <property type="molecule type" value="Genomic_DNA"/>
</dbReference>
<dbReference type="PANTHER" id="PTHR21716:SF53">
    <property type="entry name" value="PERMEASE PERM-RELATED"/>
    <property type="match status" value="1"/>
</dbReference>
<feature type="transmembrane region" description="Helical" evidence="8">
    <location>
        <begin position="166"/>
        <end position="184"/>
    </location>
</feature>
<accession>A0A939BNG8</accession>
<dbReference type="RefSeq" id="WP_204699947.1">
    <property type="nucleotide sequence ID" value="NZ_JAFBDQ010000001.1"/>
</dbReference>
<name>A0A939BNG8_9FIRM</name>